<dbReference type="Proteomes" id="UP001141434">
    <property type="component" value="Unassembled WGS sequence"/>
</dbReference>
<proteinExistence type="predicted"/>
<sequence>MSIPDTKSSISTYSEKNHENVAVCIVHGESQTPHLDHQLQQPPTKTLLQALAAVFNDLAQQEQCTQCTFESSATLRGHLRNLRAAKKSGQVQWTKREKKMLKAEIKGLMKGAKGEEKKDMKKKTSML</sequence>
<dbReference type="EMBL" id="JAPMSZ010000005">
    <property type="protein sequence ID" value="KAJ5101665.1"/>
    <property type="molecule type" value="Genomic_DNA"/>
</dbReference>
<protein>
    <submittedName>
        <fullName evidence="2">Uncharacterized protein</fullName>
    </submittedName>
</protein>
<comment type="caution">
    <text evidence="2">The sequence shown here is derived from an EMBL/GenBank/DDBJ whole genome shotgun (WGS) entry which is preliminary data.</text>
</comment>
<dbReference type="RefSeq" id="XP_056512496.1">
    <property type="nucleotide sequence ID" value="XM_056654469.1"/>
</dbReference>
<gene>
    <name evidence="2" type="ORF">NUU61_003887</name>
</gene>
<dbReference type="OrthoDB" id="5137215at2759"/>
<keyword evidence="3" id="KW-1185">Reference proteome</keyword>
<name>A0A9W9FK61_9EURO</name>
<dbReference type="GeneID" id="81393637"/>
<reference evidence="2" key="2">
    <citation type="journal article" date="2023" name="IMA Fungus">
        <title>Comparative genomic study of the Penicillium genus elucidates a diverse pangenome and 15 lateral gene transfer events.</title>
        <authorList>
            <person name="Petersen C."/>
            <person name="Sorensen T."/>
            <person name="Nielsen M.R."/>
            <person name="Sondergaard T.E."/>
            <person name="Sorensen J.L."/>
            <person name="Fitzpatrick D.A."/>
            <person name="Frisvad J.C."/>
            <person name="Nielsen K.L."/>
        </authorList>
    </citation>
    <scope>NUCLEOTIDE SEQUENCE</scope>
    <source>
        <strain evidence="2">IBT 34128</strain>
    </source>
</reference>
<evidence type="ECO:0000256" key="1">
    <source>
        <dbReference type="SAM" id="MobiDB-lite"/>
    </source>
</evidence>
<organism evidence="2 3">
    <name type="scientific">Penicillium alfredii</name>
    <dbReference type="NCBI Taxonomy" id="1506179"/>
    <lineage>
        <taxon>Eukaryota</taxon>
        <taxon>Fungi</taxon>
        <taxon>Dikarya</taxon>
        <taxon>Ascomycota</taxon>
        <taxon>Pezizomycotina</taxon>
        <taxon>Eurotiomycetes</taxon>
        <taxon>Eurotiomycetidae</taxon>
        <taxon>Eurotiales</taxon>
        <taxon>Aspergillaceae</taxon>
        <taxon>Penicillium</taxon>
    </lineage>
</organism>
<feature type="compositionally biased region" description="Basic and acidic residues" evidence="1">
    <location>
        <begin position="107"/>
        <end position="119"/>
    </location>
</feature>
<feature type="region of interest" description="Disordered" evidence="1">
    <location>
        <begin position="107"/>
        <end position="127"/>
    </location>
</feature>
<reference evidence="2" key="1">
    <citation type="submission" date="2022-11" db="EMBL/GenBank/DDBJ databases">
        <authorList>
            <person name="Petersen C."/>
        </authorList>
    </citation>
    <scope>NUCLEOTIDE SEQUENCE</scope>
    <source>
        <strain evidence="2">IBT 34128</strain>
    </source>
</reference>
<dbReference type="AlphaFoldDB" id="A0A9W9FK61"/>
<evidence type="ECO:0000313" key="3">
    <source>
        <dbReference type="Proteomes" id="UP001141434"/>
    </source>
</evidence>
<evidence type="ECO:0000313" key="2">
    <source>
        <dbReference type="EMBL" id="KAJ5101665.1"/>
    </source>
</evidence>
<accession>A0A9W9FK61</accession>